<dbReference type="STRING" id="889306.KP78_36660"/>
<proteinExistence type="predicted"/>
<sequence length="277" mass="32234">MMAWTARDVVVHNQIKEWRAEIGNYGGHDVAHTFSRWLDSSFLAIPEQVKEEFFSRLDISLFHLHNVIQDTHLHRDARERLITTAKTFEESIATLQDFHQLRIDQLHYMALQQSGRHKLYSFVQGGIAGTGGLLAFSTDFLAMALLNIRAIQFIAAAYGRDVQMPYEMTLSLKVFHAATMPPRFQAKAWDDLVQALDRQELNYFYSGDDRLTDEKWLEELIKQLMKSYAISIFRKKKVSDLPILSMAIGAGVNYLLTRRVTEFAERFYQYRYLLDKQ</sequence>
<dbReference type="PATRIC" id="fig|889306.3.peg.3681"/>
<gene>
    <name evidence="1" type="ORF">KP78_36660</name>
</gene>
<evidence type="ECO:0000313" key="2">
    <source>
        <dbReference type="Proteomes" id="UP000031938"/>
    </source>
</evidence>
<accession>A0A0C2V480</accession>
<dbReference type="InterPro" id="IPR024787">
    <property type="entry name" value="EcsC"/>
</dbReference>
<keyword evidence="2" id="KW-1185">Reference proteome</keyword>
<dbReference type="PANTHER" id="PTHR41260:SF1">
    <property type="entry name" value="PROTEIN ECSC"/>
    <property type="match status" value="1"/>
</dbReference>
<dbReference type="AlphaFoldDB" id="A0A0C2V480"/>
<dbReference type="EMBL" id="JXRP01000020">
    <property type="protein sequence ID" value="KIL43842.1"/>
    <property type="molecule type" value="Genomic_DNA"/>
</dbReference>
<comment type="caution">
    <text evidence="1">The sequence shown here is derived from an EMBL/GenBank/DDBJ whole genome shotgun (WGS) entry which is preliminary data.</text>
</comment>
<dbReference type="Proteomes" id="UP000031938">
    <property type="component" value="Unassembled WGS sequence"/>
</dbReference>
<name>A0A0C2V480_9BACL</name>
<organism evidence="1 2">
    <name type="scientific">Jeotgalibacillus soli</name>
    <dbReference type="NCBI Taxonomy" id="889306"/>
    <lineage>
        <taxon>Bacteria</taxon>
        <taxon>Bacillati</taxon>
        <taxon>Bacillota</taxon>
        <taxon>Bacilli</taxon>
        <taxon>Bacillales</taxon>
        <taxon>Caryophanaceae</taxon>
        <taxon>Jeotgalibacillus</taxon>
    </lineage>
</organism>
<dbReference type="PANTHER" id="PTHR41260">
    <property type="entry name" value="PROTEIN ECSC"/>
    <property type="match status" value="1"/>
</dbReference>
<protein>
    <submittedName>
        <fullName evidence="1">EcsC protein</fullName>
    </submittedName>
</protein>
<dbReference type="Pfam" id="PF12787">
    <property type="entry name" value="EcsC"/>
    <property type="match status" value="1"/>
</dbReference>
<reference evidence="1 2" key="1">
    <citation type="submission" date="2015-01" db="EMBL/GenBank/DDBJ databases">
        <title>Genome sequencing of Jeotgalibacillus soli.</title>
        <authorList>
            <person name="Goh K.M."/>
            <person name="Chan K.-G."/>
            <person name="Yaakop A.S."/>
            <person name="Ee R."/>
            <person name="Gan H.M."/>
            <person name="Chan C.S."/>
        </authorList>
    </citation>
    <scope>NUCLEOTIDE SEQUENCE [LARGE SCALE GENOMIC DNA]</scope>
    <source>
        <strain evidence="1 2">P9</strain>
    </source>
</reference>
<evidence type="ECO:0000313" key="1">
    <source>
        <dbReference type="EMBL" id="KIL43842.1"/>
    </source>
</evidence>